<reference evidence="2 3" key="1">
    <citation type="submission" date="2024-01" db="EMBL/GenBank/DDBJ databases">
        <title>The genomes of 5 underutilized Papilionoideae crops provide insights into root nodulation and disease resistanc.</title>
        <authorList>
            <person name="Jiang F."/>
        </authorList>
    </citation>
    <scope>NUCLEOTIDE SEQUENCE [LARGE SCALE GENOMIC DNA]</scope>
    <source>
        <strain evidence="2">JINMINGXINNONG_FW02</strain>
        <tissue evidence="2">Leaves</tissue>
    </source>
</reference>
<keyword evidence="1" id="KW-0812">Transmembrane</keyword>
<protein>
    <submittedName>
        <fullName evidence="2">Uncharacterized protein</fullName>
    </submittedName>
</protein>
<dbReference type="Proteomes" id="UP001374584">
    <property type="component" value="Unassembled WGS sequence"/>
</dbReference>
<feature type="transmembrane region" description="Helical" evidence="1">
    <location>
        <begin position="24"/>
        <end position="44"/>
    </location>
</feature>
<proteinExistence type="predicted"/>
<evidence type="ECO:0000313" key="2">
    <source>
        <dbReference type="EMBL" id="KAK7379063.1"/>
    </source>
</evidence>
<organism evidence="2 3">
    <name type="scientific">Phaseolus coccineus</name>
    <name type="common">Scarlet runner bean</name>
    <name type="synonym">Phaseolus multiflorus</name>
    <dbReference type="NCBI Taxonomy" id="3886"/>
    <lineage>
        <taxon>Eukaryota</taxon>
        <taxon>Viridiplantae</taxon>
        <taxon>Streptophyta</taxon>
        <taxon>Embryophyta</taxon>
        <taxon>Tracheophyta</taxon>
        <taxon>Spermatophyta</taxon>
        <taxon>Magnoliopsida</taxon>
        <taxon>eudicotyledons</taxon>
        <taxon>Gunneridae</taxon>
        <taxon>Pentapetalae</taxon>
        <taxon>rosids</taxon>
        <taxon>fabids</taxon>
        <taxon>Fabales</taxon>
        <taxon>Fabaceae</taxon>
        <taxon>Papilionoideae</taxon>
        <taxon>50 kb inversion clade</taxon>
        <taxon>NPAAA clade</taxon>
        <taxon>indigoferoid/millettioid clade</taxon>
        <taxon>Phaseoleae</taxon>
        <taxon>Phaseolus</taxon>
    </lineage>
</organism>
<name>A0AAN9NY10_PHACN</name>
<keyword evidence="3" id="KW-1185">Reference proteome</keyword>
<feature type="transmembrane region" description="Helical" evidence="1">
    <location>
        <begin position="50"/>
        <end position="71"/>
    </location>
</feature>
<keyword evidence="1" id="KW-1133">Transmembrane helix</keyword>
<accession>A0AAN9NY10</accession>
<evidence type="ECO:0000313" key="3">
    <source>
        <dbReference type="Proteomes" id="UP001374584"/>
    </source>
</evidence>
<gene>
    <name evidence="2" type="ORF">VNO80_04516</name>
</gene>
<dbReference type="AlphaFoldDB" id="A0AAN9NY10"/>
<evidence type="ECO:0000256" key="1">
    <source>
        <dbReference type="SAM" id="Phobius"/>
    </source>
</evidence>
<sequence length="152" mass="17485">MTVKRATRTRNPEFEMLMIPRQTFCVLGMPWSLIFGILCPYIALVPCAKWCTQLTVSFTSCYLSLLSWILVTVESSNSMQCIGQLMERERIMGRNSGGPVALMVAYHMHPLSARWSMPVLTYNYSLKRVPHLLYSTKLMKEYDTSYYGAFTD</sequence>
<dbReference type="EMBL" id="JAYMYR010000002">
    <property type="protein sequence ID" value="KAK7379063.1"/>
    <property type="molecule type" value="Genomic_DNA"/>
</dbReference>
<keyword evidence="1" id="KW-0472">Membrane</keyword>
<comment type="caution">
    <text evidence="2">The sequence shown here is derived from an EMBL/GenBank/DDBJ whole genome shotgun (WGS) entry which is preliminary data.</text>
</comment>